<feature type="non-terminal residue" evidence="2">
    <location>
        <position position="60"/>
    </location>
</feature>
<protein>
    <submittedName>
        <fullName evidence="2">Uncharacterized protein</fullName>
    </submittedName>
</protein>
<organism evidence="2 3">
    <name type="scientific">Cystoisospora suis</name>
    <dbReference type="NCBI Taxonomy" id="483139"/>
    <lineage>
        <taxon>Eukaryota</taxon>
        <taxon>Sar</taxon>
        <taxon>Alveolata</taxon>
        <taxon>Apicomplexa</taxon>
        <taxon>Conoidasida</taxon>
        <taxon>Coccidia</taxon>
        <taxon>Eucoccidiorida</taxon>
        <taxon>Eimeriorina</taxon>
        <taxon>Sarcocystidae</taxon>
        <taxon>Cystoisospora</taxon>
    </lineage>
</organism>
<feature type="region of interest" description="Disordered" evidence="1">
    <location>
        <begin position="1"/>
        <end position="36"/>
    </location>
</feature>
<dbReference type="GeneID" id="94432559"/>
<evidence type="ECO:0000313" key="3">
    <source>
        <dbReference type="Proteomes" id="UP000221165"/>
    </source>
</evidence>
<feature type="compositionally biased region" description="Basic and acidic residues" evidence="1">
    <location>
        <begin position="20"/>
        <end position="34"/>
    </location>
</feature>
<name>A0A2C6JIN0_9APIC</name>
<proteinExistence type="predicted"/>
<dbReference type="Proteomes" id="UP000221165">
    <property type="component" value="Unassembled WGS sequence"/>
</dbReference>
<feature type="compositionally biased region" description="Basic and acidic residues" evidence="1">
    <location>
        <begin position="1"/>
        <end position="11"/>
    </location>
</feature>
<evidence type="ECO:0000256" key="1">
    <source>
        <dbReference type="SAM" id="MobiDB-lite"/>
    </source>
</evidence>
<dbReference type="VEuPathDB" id="ToxoDB:CSUI_009232"/>
<dbReference type="RefSeq" id="XP_067918676.1">
    <property type="nucleotide sequence ID" value="XM_068069348.1"/>
</dbReference>
<comment type="caution">
    <text evidence="2">The sequence shown here is derived from an EMBL/GenBank/DDBJ whole genome shotgun (WGS) entry which is preliminary data.</text>
</comment>
<gene>
    <name evidence="2" type="ORF">CSUI_009232</name>
</gene>
<reference evidence="2 3" key="1">
    <citation type="journal article" date="2017" name="Int. J. Parasitol.">
        <title>The genome of the protozoan parasite Cystoisospora suis and a reverse vaccinology approach to identify vaccine candidates.</title>
        <authorList>
            <person name="Palmieri N."/>
            <person name="Shrestha A."/>
            <person name="Ruttkowski B."/>
            <person name="Beck T."/>
            <person name="Vogl C."/>
            <person name="Tomley F."/>
            <person name="Blake D.P."/>
            <person name="Joachim A."/>
        </authorList>
    </citation>
    <scope>NUCLEOTIDE SEQUENCE [LARGE SCALE GENOMIC DNA]</scope>
    <source>
        <strain evidence="2 3">Wien I</strain>
    </source>
</reference>
<evidence type="ECO:0000313" key="2">
    <source>
        <dbReference type="EMBL" id="PHJ16951.1"/>
    </source>
</evidence>
<dbReference type="AlphaFoldDB" id="A0A2C6JIN0"/>
<sequence>MHARPQVKEESSEGEEVDNLDNKMENKGKKKDFSGLDYSAPTPSWAIYGSLQAGFNPSET</sequence>
<dbReference type="OrthoDB" id="271553at2759"/>
<accession>A0A2C6JIN0</accession>
<dbReference type="EMBL" id="MIGC01005439">
    <property type="protein sequence ID" value="PHJ16951.1"/>
    <property type="molecule type" value="Genomic_DNA"/>
</dbReference>
<keyword evidence="3" id="KW-1185">Reference proteome</keyword>